<gene>
    <name evidence="1" type="ORF">CBA19CS22_27515</name>
</gene>
<keyword evidence="2" id="KW-1185">Reference proteome</keyword>
<reference evidence="1" key="1">
    <citation type="submission" date="2021-09" db="EMBL/GenBank/DDBJ databases">
        <title>Isolation and characterization of 3-chlorobenzoate degrading bacteria from soils in Shizuoka.</title>
        <authorList>
            <person name="Ifat A."/>
            <person name="Ogawa N."/>
            <person name="Kimbara K."/>
            <person name="Moriuchi R."/>
            <person name="Dohra H."/>
            <person name="Shintani M."/>
        </authorList>
    </citation>
    <scope>NUCLEOTIDE SEQUENCE</scope>
    <source>
        <strain evidence="1">19CS2-2</strain>
    </source>
</reference>
<sequence length="43" mass="4985">MHQFVYRKWNKQIDLEPGKFNEKLSCFCRVAAAIARTHCASGE</sequence>
<accession>A0ACB5QZH6</accession>
<evidence type="ECO:0000313" key="2">
    <source>
        <dbReference type="Proteomes" id="UP001055013"/>
    </source>
</evidence>
<dbReference type="EMBL" id="BPUR01000019">
    <property type="protein sequence ID" value="GJH20367.1"/>
    <property type="molecule type" value="Genomic_DNA"/>
</dbReference>
<comment type="caution">
    <text evidence="1">The sequence shown here is derived from an EMBL/GenBank/DDBJ whole genome shotgun (WGS) entry which is preliminary data.</text>
</comment>
<protein>
    <submittedName>
        <fullName evidence="1">Uncharacterized protein</fullName>
    </submittedName>
</protein>
<dbReference type="Proteomes" id="UP001055013">
    <property type="component" value="Unassembled WGS sequence"/>
</dbReference>
<name>A0ACB5QZH6_9BURK</name>
<evidence type="ECO:0000313" key="1">
    <source>
        <dbReference type="EMBL" id="GJH20367.1"/>
    </source>
</evidence>
<proteinExistence type="predicted"/>
<organism evidence="1 2">
    <name type="scientific">Caballeronia novacaledonica</name>
    <dbReference type="NCBI Taxonomy" id="1544861"/>
    <lineage>
        <taxon>Bacteria</taxon>
        <taxon>Pseudomonadati</taxon>
        <taxon>Pseudomonadota</taxon>
        <taxon>Betaproteobacteria</taxon>
        <taxon>Burkholderiales</taxon>
        <taxon>Burkholderiaceae</taxon>
        <taxon>Caballeronia</taxon>
    </lineage>
</organism>